<protein>
    <submittedName>
        <fullName evidence="1">Uncharacterized protein</fullName>
    </submittedName>
</protein>
<sequence>MRQEHRGQIVAERLRTAAALLNQTDSKMAEHHEALLAKGYAPEDAAQMLYEWAATLAGTTRPATVH</sequence>
<proteinExistence type="predicted"/>
<gene>
    <name evidence="1" type="ORF">AA309_26575</name>
</gene>
<dbReference type="Proteomes" id="UP000035489">
    <property type="component" value="Unassembled WGS sequence"/>
</dbReference>
<keyword evidence="2" id="KW-1185">Reference proteome</keyword>
<dbReference type="STRING" id="1225564.AA309_26575"/>
<dbReference type="PATRIC" id="fig|1225564.3.peg.6907"/>
<accession>A0A0H1R5J5</accession>
<reference evidence="1 2" key="1">
    <citation type="submission" date="2015-05" db="EMBL/GenBank/DDBJ databases">
        <title>Draft genome sequence of Microvirga vignae strain BR3299, a novel nitrogen fixing bacteria isolated from Brazil semi-aired region.</title>
        <authorList>
            <person name="Zilli J.E."/>
            <person name="Passos S.R."/>
            <person name="Leite J."/>
            <person name="Baldani J.I."/>
            <person name="Xavier G.R."/>
            <person name="Rumjaneck N.G."/>
            <person name="Simoes-Araujo J.L."/>
        </authorList>
    </citation>
    <scope>NUCLEOTIDE SEQUENCE [LARGE SCALE GENOMIC DNA]</scope>
    <source>
        <strain evidence="1 2">BR3299</strain>
    </source>
</reference>
<dbReference type="AlphaFoldDB" id="A0A0H1R5J5"/>
<organism evidence="1 2">
    <name type="scientific">Microvirga vignae</name>
    <dbReference type="NCBI Taxonomy" id="1225564"/>
    <lineage>
        <taxon>Bacteria</taxon>
        <taxon>Pseudomonadati</taxon>
        <taxon>Pseudomonadota</taxon>
        <taxon>Alphaproteobacteria</taxon>
        <taxon>Hyphomicrobiales</taxon>
        <taxon>Methylobacteriaceae</taxon>
        <taxon>Microvirga</taxon>
    </lineage>
</organism>
<evidence type="ECO:0000313" key="2">
    <source>
        <dbReference type="Proteomes" id="UP000035489"/>
    </source>
</evidence>
<comment type="caution">
    <text evidence="1">The sequence shown here is derived from an EMBL/GenBank/DDBJ whole genome shotgun (WGS) entry which is preliminary data.</text>
</comment>
<evidence type="ECO:0000313" key="1">
    <source>
        <dbReference type="EMBL" id="KLK90299.1"/>
    </source>
</evidence>
<name>A0A0H1R5J5_9HYPH</name>
<dbReference type="RefSeq" id="WP_047192041.1">
    <property type="nucleotide sequence ID" value="NZ_LCYG01000089.1"/>
</dbReference>
<dbReference type="EMBL" id="LCYG01000089">
    <property type="protein sequence ID" value="KLK90299.1"/>
    <property type="molecule type" value="Genomic_DNA"/>
</dbReference>